<protein>
    <submittedName>
        <fullName evidence="6">ABC-type nitrate/sulfonate/bicarbonate transport system, substrate-binding protein</fullName>
    </submittedName>
</protein>
<evidence type="ECO:0000259" key="5">
    <source>
        <dbReference type="Pfam" id="PF09084"/>
    </source>
</evidence>
<keyword evidence="7" id="KW-1185">Reference proteome</keyword>
<accession>A0A1I2IBW8</accession>
<dbReference type="AlphaFoldDB" id="A0A1I2IBW8"/>
<comment type="subcellular location">
    <subcellularLocation>
        <location evidence="1">Periplasm</location>
    </subcellularLocation>
</comment>
<reference evidence="6 7" key="1">
    <citation type="submission" date="2016-10" db="EMBL/GenBank/DDBJ databases">
        <authorList>
            <person name="de Groot N.N."/>
        </authorList>
    </citation>
    <scope>NUCLEOTIDE SEQUENCE [LARGE SCALE GENOMIC DNA]</scope>
    <source>
        <strain evidence="6 7">DSM 43019</strain>
    </source>
</reference>
<evidence type="ECO:0000256" key="2">
    <source>
        <dbReference type="ARBA" id="ARBA00010742"/>
    </source>
</evidence>
<dbReference type="Pfam" id="PF09084">
    <property type="entry name" value="NMT1"/>
    <property type="match status" value="1"/>
</dbReference>
<evidence type="ECO:0000256" key="1">
    <source>
        <dbReference type="ARBA" id="ARBA00004418"/>
    </source>
</evidence>
<evidence type="ECO:0000313" key="6">
    <source>
        <dbReference type="EMBL" id="SFF38607.1"/>
    </source>
</evidence>
<evidence type="ECO:0000256" key="4">
    <source>
        <dbReference type="SAM" id="SignalP"/>
    </source>
</evidence>
<gene>
    <name evidence="6" type="ORF">SAMN05421541_109434</name>
</gene>
<dbReference type="PANTHER" id="PTHR30024">
    <property type="entry name" value="ALIPHATIC SULFONATES-BINDING PROTEIN-RELATED"/>
    <property type="match status" value="1"/>
</dbReference>
<dbReference type="InterPro" id="IPR015168">
    <property type="entry name" value="SsuA/THI5"/>
</dbReference>
<feature type="domain" description="SsuA/THI5-like" evidence="5">
    <location>
        <begin position="43"/>
        <end position="253"/>
    </location>
</feature>
<dbReference type="EMBL" id="FONV01000009">
    <property type="protein sequence ID" value="SFF38607.1"/>
    <property type="molecule type" value="Genomic_DNA"/>
</dbReference>
<feature type="signal peptide" evidence="4">
    <location>
        <begin position="1"/>
        <end position="26"/>
    </location>
</feature>
<dbReference type="GO" id="GO:0042597">
    <property type="term" value="C:periplasmic space"/>
    <property type="evidence" value="ECO:0007669"/>
    <property type="project" value="UniProtKB-SubCell"/>
</dbReference>
<feature type="chain" id="PRO_5039233195" evidence="4">
    <location>
        <begin position="27"/>
        <end position="345"/>
    </location>
</feature>
<evidence type="ECO:0000256" key="3">
    <source>
        <dbReference type="ARBA" id="ARBA00022729"/>
    </source>
</evidence>
<dbReference type="PANTHER" id="PTHR30024:SF47">
    <property type="entry name" value="TAURINE-BINDING PERIPLASMIC PROTEIN"/>
    <property type="match status" value="1"/>
</dbReference>
<proteinExistence type="inferred from homology"/>
<dbReference type="Gene3D" id="3.40.190.10">
    <property type="entry name" value="Periplasmic binding protein-like II"/>
    <property type="match status" value="2"/>
</dbReference>
<dbReference type="SUPFAM" id="SSF53850">
    <property type="entry name" value="Periplasmic binding protein-like II"/>
    <property type="match status" value="1"/>
</dbReference>
<name>A0A1I2IBW8_9ACTN</name>
<comment type="similarity">
    <text evidence="2">Belongs to the bacterial solute-binding protein SsuA/TauA family.</text>
</comment>
<sequence>MHVMRRLLALMTAVAVLVSASPVAAAARSGTPPLVRVRSASRSLPILAALANGFFTDEHLNVDYAQFVSSRPTFIQIDQQEIEFIVSSMDNAINYQLNPGNPAGRILDNVIVGAHDQGLGLALTGAAGHPDASSLRGKRVGVDVPHSGFGLPAEKILLEKGLTAGADYTLVAAGSTPARFQGLLDGSWEAAIINAEGVVRAREAGLPVIGRVSDLFDAYQGGVLAANREWLAAHPATAIKFIRGYVRGVSWVLDPRHRDAAIALLIDAETPPALAAKIYDLNVATDGLARCGALSPAGFRAVLELRDEFHGFEIPQDIDHLTSPEGGLYDLSYHHRAVRGCGPCR</sequence>
<dbReference type="STRING" id="35752.SAMN05421541_109434"/>
<dbReference type="Proteomes" id="UP000199645">
    <property type="component" value="Unassembled WGS sequence"/>
</dbReference>
<dbReference type="GO" id="GO:0042918">
    <property type="term" value="P:alkanesulfonate transmembrane transport"/>
    <property type="evidence" value="ECO:0007669"/>
    <property type="project" value="TreeGrafter"/>
</dbReference>
<organism evidence="6 7">
    <name type="scientific">Actinoplanes philippinensis</name>
    <dbReference type="NCBI Taxonomy" id="35752"/>
    <lineage>
        <taxon>Bacteria</taxon>
        <taxon>Bacillati</taxon>
        <taxon>Actinomycetota</taxon>
        <taxon>Actinomycetes</taxon>
        <taxon>Micromonosporales</taxon>
        <taxon>Micromonosporaceae</taxon>
        <taxon>Actinoplanes</taxon>
    </lineage>
</organism>
<keyword evidence="3 4" id="KW-0732">Signal</keyword>
<evidence type="ECO:0000313" key="7">
    <source>
        <dbReference type="Proteomes" id="UP000199645"/>
    </source>
</evidence>